<evidence type="ECO:0000256" key="2">
    <source>
        <dbReference type="PROSITE-ProRule" id="PRU00089"/>
    </source>
</evidence>
<gene>
    <name evidence="5" type="ORF">VNI00_010769</name>
</gene>
<dbReference type="Pfam" id="PF00250">
    <property type="entry name" value="Forkhead"/>
    <property type="match status" value="1"/>
</dbReference>
<feature type="compositionally biased region" description="Low complexity" evidence="3">
    <location>
        <begin position="327"/>
        <end position="356"/>
    </location>
</feature>
<dbReference type="Gene3D" id="1.10.10.10">
    <property type="entry name" value="Winged helix-like DNA-binding domain superfamily/Winged helix DNA-binding domain"/>
    <property type="match status" value="1"/>
</dbReference>
<evidence type="ECO:0000256" key="3">
    <source>
        <dbReference type="SAM" id="MobiDB-lite"/>
    </source>
</evidence>
<dbReference type="InterPro" id="IPR036390">
    <property type="entry name" value="WH_DNA-bd_sf"/>
</dbReference>
<feature type="region of interest" description="Disordered" evidence="3">
    <location>
        <begin position="279"/>
        <end position="369"/>
    </location>
</feature>
<organism evidence="5 6">
    <name type="scientific">Paramarasmius palmivorus</name>
    <dbReference type="NCBI Taxonomy" id="297713"/>
    <lineage>
        <taxon>Eukaryota</taxon>
        <taxon>Fungi</taxon>
        <taxon>Dikarya</taxon>
        <taxon>Basidiomycota</taxon>
        <taxon>Agaricomycotina</taxon>
        <taxon>Agaricomycetes</taxon>
        <taxon>Agaricomycetidae</taxon>
        <taxon>Agaricales</taxon>
        <taxon>Marasmiineae</taxon>
        <taxon>Marasmiaceae</taxon>
        <taxon>Paramarasmius</taxon>
    </lineage>
</organism>
<dbReference type="GO" id="GO:0005634">
    <property type="term" value="C:nucleus"/>
    <property type="evidence" value="ECO:0007669"/>
    <property type="project" value="UniProtKB-SubCell"/>
</dbReference>
<keyword evidence="2" id="KW-0539">Nucleus</keyword>
<dbReference type="CDD" id="cd00059">
    <property type="entry name" value="FH_FOX"/>
    <property type="match status" value="1"/>
</dbReference>
<feature type="compositionally biased region" description="Basic and acidic residues" evidence="3">
    <location>
        <begin position="465"/>
        <end position="474"/>
    </location>
</feature>
<name>A0AAW0CG89_9AGAR</name>
<dbReference type="PROSITE" id="PS50039">
    <property type="entry name" value="FORK_HEAD_3"/>
    <property type="match status" value="1"/>
</dbReference>
<dbReference type="EMBL" id="JAYKXP010000044">
    <property type="protein sequence ID" value="KAK7037808.1"/>
    <property type="molecule type" value="Genomic_DNA"/>
</dbReference>
<feature type="compositionally biased region" description="Basic residues" evidence="3">
    <location>
        <begin position="279"/>
        <end position="288"/>
    </location>
</feature>
<feature type="domain" description="Fork-head" evidence="4">
    <location>
        <begin position="191"/>
        <end position="283"/>
    </location>
</feature>
<dbReference type="PANTHER" id="PTHR11829:SF343">
    <property type="entry name" value="FORK-HEAD DOMAIN-CONTAINING PROTEIN"/>
    <property type="match status" value="1"/>
</dbReference>
<evidence type="ECO:0000313" key="5">
    <source>
        <dbReference type="EMBL" id="KAK7037808.1"/>
    </source>
</evidence>
<feature type="region of interest" description="Disordered" evidence="3">
    <location>
        <begin position="414"/>
        <end position="488"/>
    </location>
</feature>
<evidence type="ECO:0000256" key="1">
    <source>
        <dbReference type="ARBA" id="ARBA00023125"/>
    </source>
</evidence>
<feature type="region of interest" description="Disordered" evidence="3">
    <location>
        <begin position="20"/>
        <end position="80"/>
    </location>
</feature>
<evidence type="ECO:0000313" key="6">
    <source>
        <dbReference type="Proteomes" id="UP001383192"/>
    </source>
</evidence>
<accession>A0AAW0CG89</accession>
<dbReference type="SMART" id="SM00339">
    <property type="entry name" value="FH"/>
    <property type="match status" value="1"/>
</dbReference>
<proteinExistence type="predicted"/>
<dbReference type="PRINTS" id="PR00053">
    <property type="entry name" value="FORKHEAD"/>
</dbReference>
<dbReference type="PANTHER" id="PTHR11829">
    <property type="entry name" value="FORKHEAD BOX PROTEIN"/>
    <property type="match status" value="1"/>
</dbReference>
<protein>
    <recommendedName>
        <fullName evidence="4">Fork-head domain-containing protein</fullName>
    </recommendedName>
</protein>
<dbReference type="Proteomes" id="UP001383192">
    <property type="component" value="Unassembled WGS sequence"/>
</dbReference>
<evidence type="ECO:0000259" key="4">
    <source>
        <dbReference type="PROSITE" id="PS50039"/>
    </source>
</evidence>
<keyword evidence="6" id="KW-1185">Reference proteome</keyword>
<comment type="subcellular location">
    <subcellularLocation>
        <location evidence="2">Nucleus</location>
    </subcellularLocation>
</comment>
<comment type="caution">
    <text evidence="5">The sequence shown here is derived from an EMBL/GenBank/DDBJ whole genome shotgun (WGS) entry which is preliminary data.</text>
</comment>
<feature type="DNA-binding region" description="Fork-head" evidence="2">
    <location>
        <begin position="191"/>
        <end position="283"/>
    </location>
</feature>
<dbReference type="GO" id="GO:0000978">
    <property type="term" value="F:RNA polymerase II cis-regulatory region sequence-specific DNA binding"/>
    <property type="evidence" value="ECO:0007669"/>
    <property type="project" value="TreeGrafter"/>
</dbReference>
<sequence length="488" mass="54468">MEDDGVLVFGLDRLSLKSSEDVSRVYHHPVDSPNEDTNHLGGEQRQPAYPQAHGRSLQRDLYLPRGVGVNRGPEASVSSYFPPAGHPPLLPPRYHEAITYPDYYTRASSESTDSIHSQNVAGPSNIDYNFSSSSYVSGRRDNKHPPSLPPYTLPEGVDLLEAEMLLRRANNLSSESPVKLSALPVPPPGEKPTYPYTTLVQLAIWESQNRRLTLQEIYEAILDKFPIFREQGDAWQRSIRHTLSLKKAFVNQGRDRGDIPQGRGAYWELDILNLVGNKRKRKRGASKKTRNETNEVASDVDDDERPPSPRQTQTSTVAGSVDRPVRTRYAQSSSSSRHPAPSRRTSPTRTQYSSSPIHLYPLTPGPTVSDPSMHMFQAYPNPQAEVLPGQVLSPPSHTDTGQYTDSFMNLSGRTSTFRGPSPVPFISNRPDAIGRPQSPRPEDNRYYFTYPFSGSISPGNGPEHNSLEGEDQGRTRFTPLIRPPSKEF</sequence>
<dbReference type="SUPFAM" id="SSF46785">
    <property type="entry name" value="Winged helix' DNA-binding domain"/>
    <property type="match status" value="1"/>
</dbReference>
<feature type="compositionally biased region" description="Basic and acidic residues" evidence="3">
    <location>
        <begin position="20"/>
        <end position="30"/>
    </location>
</feature>
<reference evidence="5 6" key="1">
    <citation type="submission" date="2024-01" db="EMBL/GenBank/DDBJ databases">
        <title>A draft genome for a cacao thread blight-causing isolate of Paramarasmius palmivorus.</title>
        <authorList>
            <person name="Baruah I.K."/>
            <person name="Bukari Y."/>
            <person name="Amoako-Attah I."/>
            <person name="Meinhardt L.W."/>
            <person name="Bailey B.A."/>
            <person name="Cohen S.P."/>
        </authorList>
    </citation>
    <scope>NUCLEOTIDE SEQUENCE [LARGE SCALE GENOMIC DNA]</scope>
    <source>
        <strain evidence="5 6">GH-12</strain>
    </source>
</reference>
<dbReference type="GO" id="GO:0000981">
    <property type="term" value="F:DNA-binding transcription factor activity, RNA polymerase II-specific"/>
    <property type="evidence" value="ECO:0007669"/>
    <property type="project" value="TreeGrafter"/>
</dbReference>
<dbReference type="InterPro" id="IPR001766">
    <property type="entry name" value="Fork_head_dom"/>
</dbReference>
<keyword evidence="1 2" id="KW-0238">DNA-binding</keyword>
<dbReference type="InterPro" id="IPR036388">
    <property type="entry name" value="WH-like_DNA-bd_sf"/>
</dbReference>
<dbReference type="AlphaFoldDB" id="A0AAW0CG89"/>
<dbReference type="InterPro" id="IPR050211">
    <property type="entry name" value="FOX_domain-containing"/>
</dbReference>